<dbReference type="Gene3D" id="1.20.58.390">
    <property type="entry name" value="Neurotransmitter-gated ion-channel transmembrane domain"/>
    <property type="match status" value="1"/>
</dbReference>
<dbReference type="EMBL" id="JAHQIW010000996">
    <property type="protein sequence ID" value="KAJ1351070.1"/>
    <property type="molecule type" value="Genomic_DNA"/>
</dbReference>
<dbReference type="SUPFAM" id="SSF90112">
    <property type="entry name" value="Neurotransmitter-gated ion-channel transmembrane pore"/>
    <property type="match status" value="1"/>
</dbReference>
<evidence type="ECO:0000256" key="2">
    <source>
        <dbReference type="SAM" id="Phobius"/>
    </source>
</evidence>
<dbReference type="GO" id="GO:0016020">
    <property type="term" value="C:membrane"/>
    <property type="evidence" value="ECO:0007669"/>
    <property type="project" value="InterPro"/>
</dbReference>
<evidence type="ECO:0000313" key="3">
    <source>
        <dbReference type="EMBL" id="KAJ1351070.1"/>
    </source>
</evidence>
<feature type="transmembrane region" description="Helical" evidence="2">
    <location>
        <begin position="117"/>
        <end position="136"/>
    </location>
</feature>
<protein>
    <submittedName>
        <fullName evidence="3">Uncharacterized protein</fullName>
    </submittedName>
</protein>
<dbReference type="InterPro" id="IPR036719">
    <property type="entry name" value="Neuro-gated_channel_TM_sf"/>
</dbReference>
<dbReference type="Proteomes" id="UP001196413">
    <property type="component" value="Unassembled WGS sequence"/>
</dbReference>
<keyword evidence="2" id="KW-0812">Transmembrane</keyword>
<keyword evidence="2" id="KW-0472">Membrane</keyword>
<dbReference type="GO" id="GO:0006811">
    <property type="term" value="P:monoatomic ion transport"/>
    <property type="evidence" value="ECO:0007669"/>
    <property type="project" value="InterPro"/>
</dbReference>
<name>A0AAD5QJP7_PARTN</name>
<proteinExistence type="predicted"/>
<keyword evidence="2" id="KW-1133">Transmembrane helix</keyword>
<dbReference type="AlphaFoldDB" id="A0AAD5QJP7"/>
<sequence>MGKVSGSAQNNNKADLSVENDEDLGFSSQENHITLNMLNPERSEPRLRTLSAQVSTNGARYFVGSHRLRRKRSKKSMSRLRHQTLQVSRRALQWTKTLRNLRGRRVAQRIDERCRTAFPIAFLCFNAAYWSFYLILN</sequence>
<reference evidence="3" key="1">
    <citation type="submission" date="2021-06" db="EMBL/GenBank/DDBJ databases">
        <title>Parelaphostrongylus tenuis whole genome reference sequence.</title>
        <authorList>
            <person name="Garwood T.J."/>
            <person name="Larsen P.A."/>
            <person name="Fountain-Jones N.M."/>
            <person name="Garbe J.R."/>
            <person name="Macchietto M.G."/>
            <person name="Kania S.A."/>
            <person name="Gerhold R.W."/>
            <person name="Richards J.E."/>
            <person name="Wolf T.M."/>
        </authorList>
    </citation>
    <scope>NUCLEOTIDE SEQUENCE</scope>
    <source>
        <strain evidence="3">MNPRO001-30</strain>
        <tissue evidence="3">Meninges</tissue>
    </source>
</reference>
<gene>
    <name evidence="3" type="ORF">KIN20_007012</name>
</gene>
<evidence type="ECO:0000313" key="4">
    <source>
        <dbReference type="Proteomes" id="UP001196413"/>
    </source>
</evidence>
<feature type="compositionally biased region" description="Polar residues" evidence="1">
    <location>
        <begin position="1"/>
        <end position="14"/>
    </location>
</feature>
<feature type="region of interest" description="Disordered" evidence="1">
    <location>
        <begin position="1"/>
        <end position="22"/>
    </location>
</feature>
<accession>A0AAD5QJP7</accession>
<comment type="caution">
    <text evidence="3">The sequence shown here is derived from an EMBL/GenBank/DDBJ whole genome shotgun (WGS) entry which is preliminary data.</text>
</comment>
<evidence type="ECO:0000256" key="1">
    <source>
        <dbReference type="SAM" id="MobiDB-lite"/>
    </source>
</evidence>
<keyword evidence="4" id="KW-1185">Reference proteome</keyword>
<dbReference type="InterPro" id="IPR038050">
    <property type="entry name" value="Neuro_actylchol_rec"/>
</dbReference>
<organism evidence="3 4">
    <name type="scientific">Parelaphostrongylus tenuis</name>
    <name type="common">Meningeal worm</name>
    <dbReference type="NCBI Taxonomy" id="148309"/>
    <lineage>
        <taxon>Eukaryota</taxon>
        <taxon>Metazoa</taxon>
        <taxon>Ecdysozoa</taxon>
        <taxon>Nematoda</taxon>
        <taxon>Chromadorea</taxon>
        <taxon>Rhabditida</taxon>
        <taxon>Rhabditina</taxon>
        <taxon>Rhabditomorpha</taxon>
        <taxon>Strongyloidea</taxon>
        <taxon>Metastrongylidae</taxon>
        <taxon>Parelaphostrongylus</taxon>
    </lineage>
</organism>